<protein>
    <submittedName>
        <fullName evidence="3">Stage III sporulation protein AF</fullName>
    </submittedName>
</protein>
<evidence type="ECO:0000313" key="3">
    <source>
        <dbReference type="EMBL" id="QAY66251.1"/>
    </source>
</evidence>
<evidence type="ECO:0000256" key="1">
    <source>
        <dbReference type="SAM" id="MobiDB-lite"/>
    </source>
</evidence>
<dbReference type="Proteomes" id="UP000293568">
    <property type="component" value="Chromosome"/>
</dbReference>
<keyword evidence="2" id="KW-1133">Transmembrane helix</keyword>
<feature type="transmembrane region" description="Helical" evidence="2">
    <location>
        <begin position="34"/>
        <end position="55"/>
    </location>
</feature>
<dbReference type="NCBIfam" id="TIGR02896">
    <property type="entry name" value="spore_III_AF"/>
    <property type="match status" value="1"/>
</dbReference>
<reference evidence="3 4" key="1">
    <citation type="submission" date="2019-01" db="EMBL/GenBank/DDBJ databases">
        <title>Genome sequencing of strain FW100M-2.</title>
        <authorList>
            <person name="Heo J."/>
            <person name="Kim S.-J."/>
            <person name="Kim J.-S."/>
            <person name="Hong S.-B."/>
            <person name="Kwon S.-W."/>
        </authorList>
    </citation>
    <scope>NUCLEOTIDE SEQUENCE [LARGE SCALE GENOMIC DNA]</scope>
    <source>
        <strain evidence="3 4">FW100M-2</strain>
    </source>
</reference>
<gene>
    <name evidence="3" type="primary">spoIIIAF</name>
    <name evidence="3" type="ORF">ET464_07385</name>
</gene>
<keyword evidence="4" id="KW-1185">Reference proteome</keyword>
<dbReference type="AlphaFoldDB" id="A0A4V0YF27"/>
<feature type="region of interest" description="Disordered" evidence="1">
    <location>
        <begin position="151"/>
        <end position="174"/>
    </location>
</feature>
<proteinExistence type="predicted"/>
<dbReference type="Pfam" id="PF09581">
    <property type="entry name" value="Spore_III_AF"/>
    <property type="match status" value="1"/>
</dbReference>
<dbReference type="EMBL" id="CP035492">
    <property type="protein sequence ID" value="QAY66251.1"/>
    <property type="molecule type" value="Genomic_DNA"/>
</dbReference>
<feature type="transmembrane region" description="Helical" evidence="2">
    <location>
        <begin position="12"/>
        <end position="27"/>
    </location>
</feature>
<dbReference type="KEGG" id="pprt:ET464_07385"/>
<keyword evidence="2" id="KW-0812">Transmembrane</keyword>
<name>A0A4V0YF27_9BACL</name>
<evidence type="ECO:0000313" key="4">
    <source>
        <dbReference type="Proteomes" id="UP000293568"/>
    </source>
</evidence>
<dbReference type="InterPro" id="IPR014245">
    <property type="entry name" value="Spore_III_AF"/>
</dbReference>
<organism evidence="3 4">
    <name type="scientific">Paenibacillus protaetiae</name>
    <dbReference type="NCBI Taxonomy" id="2509456"/>
    <lineage>
        <taxon>Bacteria</taxon>
        <taxon>Bacillati</taxon>
        <taxon>Bacillota</taxon>
        <taxon>Bacilli</taxon>
        <taxon>Bacillales</taxon>
        <taxon>Paenibacillaceae</taxon>
        <taxon>Paenibacillus</taxon>
    </lineage>
</organism>
<sequence length="245" mass="27117">MMDFLSDWLRNIIAVILLAVFVELLLPNKAMQRYARLVVGLFVLLTLMTPIFQLLQGDFEQKLETSFQNWSAESGQQDLKMPTLSEIRKEADELSSKRAADVEQLSKKVLEQDISRQVKESTGAETMDVQIIWKEQTENNPEVRSVVITLKPAQSDADSPAGSRQGSEGPVQPVQVDVNVEPVEAVTVNPSPDLPDGKEDGQAAEAWAPVSAVLDRQVRQLLQNVWGIAPELVIVRQPADAAGNY</sequence>
<dbReference type="OrthoDB" id="2375554at2"/>
<evidence type="ECO:0000256" key="2">
    <source>
        <dbReference type="SAM" id="Phobius"/>
    </source>
</evidence>
<keyword evidence="2" id="KW-0472">Membrane</keyword>
<accession>A0A4V0YF27</accession>
<dbReference type="RefSeq" id="WP_129439642.1">
    <property type="nucleotide sequence ID" value="NZ_CP035492.1"/>
</dbReference>